<keyword evidence="1" id="KW-0472">Membrane</keyword>
<reference evidence="3 4" key="1">
    <citation type="submission" date="2015-01" db="EMBL/GenBank/DDBJ databases">
        <title>The Genome Sequence of Exophiala sideris CBS121828.</title>
        <authorList>
            <consortium name="The Broad Institute Genomics Platform"/>
            <person name="Cuomo C."/>
            <person name="de Hoog S."/>
            <person name="Gorbushina A."/>
            <person name="Stielow B."/>
            <person name="Teixiera M."/>
            <person name="Abouelleil A."/>
            <person name="Chapman S.B."/>
            <person name="Priest M."/>
            <person name="Young S.K."/>
            <person name="Wortman J."/>
            <person name="Nusbaum C."/>
            <person name="Birren B."/>
        </authorList>
    </citation>
    <scope>NUCLEOTIDE SEQUENCE [LARGE SCALE GENOMIC DNA]</scope>
    <source>
        <strain evidence="3 4">CBS 121828</strain>
    </source>
</reference>
<accession>A0A0D1XHK2</accession>
<dbReference type="HOGENOM" id="CLU_1343256_0_0_1"/>
<evidence type="ECO:0000313" key="3">
    <source>
        <dbReference type="EMBL" id="KIV87656.1"/>
    </source>
</evidence>
<keyword evidence="2" id="KW-0732">Signal</keyword>
<gene>
    <name evidence="3" type="ORF">PV11_03188</name>
</gene>
<dbReference type="EMBL" id="KN846951">
    <property type="protein sequence ID" value="KIV87656.1"/>
    <property type="molecule type" value="Genomic_DNA"/>
</dbReference>
<proteinExistence type="predicted"/>
<evidence type="ECO:0000256" key="1">
    <source>
        <dbReference type="SAM" id="Phobius"/>
    </source>
</evidence>
<dbReference type="AlphaFoldDB" id="A0A0D1XHK2"/>
<organism evidence="3 4">
    <name type="scientific">Exophiala sideris</name>
    <dbReference type="NCBI Taxonomy" id="1016849"/>
    <lineage>
        <taxon>Eukaryota</taxon>
        <taxon>Fungi</taxon>
        <taxon>Dikarya</taxon>
        <taxon>Ascomycota</taxon>
        <taxon>Pezizomycotina</taxon>
        <taxon>Eurotiomycetes</taxon>
        <taxon>Chaetothyriomycetidae</taxon>
        <taxon>Chaetothyriales</taxon>
        <taxon>Herpotrichiellaceae</taxon>
        <taxon>Exophiala</taxon>
    </lineage>
</organism>
<protein>
    <submittedName>
        <fullName evidence="3">Uncharacterized protein</fullName>
    </submittedName>
</protein>
<keyword evidence="1" id="KW-1133">Transmembrane helix</keyword>
<name>A0A0D1XHK2_9EURO</name>
<feature type="transmembrane region" description="Helical" evidence="1">
    <location>
        <begin position="169"/>
        <end position="199"/>
    </location>
</feature>
<evidence type="ECO:0000313" key="4">
    <source>
        <dbReference type="Proteomes" id="UP000053599"/>
    </source>
</evidence>
<feature type="signal peptide" evidence="2">
    <location>
        <begin position="1"/>
        <end position="17"/>
    </location>
</feature>
<dbReference type="Proteomes" id="UP000053599">
    <property type="component" value="Unassembled WGS sequence"/>
</dbReference>
<keyword evidence="1" id="KW-0812">Transmembrane</keyword>
<evidence type="ECO:0000256" key="2">
    <source>
        <dbReference type="SAM" id="SignalP"/>
    </source>
</evidence>
<sequence>MHLLFTVFWCFCTFVLGHHAPNGSYVNGDFAAMTMLCNGNNGISRYMSYPFQYDASSQCCLLRYSNNSVHREHPDTGIATDRQQSNTDSGMTAIKSRFMVELAKELNIKAGSCPAQSTFEPKVSSHERLEHTKDIHAPKTEPVLHETSSVFKSIGDAGLACIEPSKPKYWYAGYPLAADTIAVGATMVISALTVSFMFIEMSEV</sequence>
<feature type="chain" id="PRO_5002236522" evidence="2">
    <location>
        <begin position="18"/>
        <end position="204"/>
    </location>
</feature>